<evidence type="ECO:0000313" key="2">
    <source>
        <dbReference type="RefSeq" id="XP_073925423.1"/>
    </source>
</evidence>
<sequence>MEENIQEAHIWLYPVGVFLERMQQSDLVLQNYHIPAGTLVLFHLYAMGRNPAVFPRPERYSPQRWLDRRLRFHHSVWGAPDSGKRETPLLLRHVLKSFSVETLHKKDLNLVYHFVLMPASFPLLTLRPVH</sequence>
<dbReference type="RefSeq" id="XP_073925423.1">
    <property type="nucleotide sequence ID" value="XM_074069322.1"/>
</dbReference>
<organism evidence="1 2">
    <name type="scientific">Castor canadensis</name>
    <name type="common">American beaver</name>
    <dbReference type="NCBI Taxonomy" id="51338"/>
    <lineage>
        <taxon>Eukaryota</taxon>
        <taxon>Metazoa</taxon>
        <taxon>Chordata</taxon>
        <taxon>Craniata</taxon>
        <taxon>Vertebrata</taxon>
        <taxon>Euteleostomi</taxon>
        <taxon>Mammalia</taxon>
        <taxon>Eutheria</taxon>
        <taxon>Euarchontoglires</taxon>
        <taxon>Glires</taxon>
        <taxon>Rodentia</taxon>
        <taxon>Castorimorpha</taxon>
        <taxon>Castoridae</taxon>
        <taxon>Castor</taxon>
    </lineage>
</organism>
<proteinExistence type="predicted"/>
<evidence type="ECO:0000313" key="1">
    <source>
        <dbReference type="Proteomes" id="UP001732720"/>
    </source>
</evidence>
<gene>
    <name evidence="2" type="primary">LOC141421759</name>
</gene>
<name>A0AC58M7P3_CASCN</name>
<accession>A0AC58M7P3</accession>
<protein>
    <submittedName>
        <fullName evidence="2">Cytochrome P450 11B2, mitochondrial-like</fullName>
    </submittedName>
</protein>
<keyword evidence="1" id="KW-1185">Reference proteome</keyword>
<reference evidence="2" key="1">
    <citation type="submission" date="2025-08" db="UniProtKB">
        <authorList>
            <consortium name="RefSeq"/>
        </authorList>
    </citation>
    <scope>IDENTIFICATION</scope>
</reference>
<dbReference type="Proteomes" id="UP001732720">
    <property type="component" value="Chromosome 3"/>
</dbReference>